<dbReference type="HOGENOM" id="CLU_058864_0_0_1"/>
<evidence type="ECO:0000313" key="5">
    <source>
        <dbReference type="Proteomes" id="UP000030106"/>
    </source>
</evidence>
<gene>
    <name evidence="4" type="ORF">BBAD15_g5604</name>
</gene>
<dbReference type="PANTHER" id="PTHR42028:SF1">
    <property type="entry name" value="YALI0E30657P"/>
    <property type="match status" value="1"/>
</dbReference>
<dbReference type="eggNOG" id="ENOG502RYRY">
    <property type="taxonomic scope" value="Eukaryota"/>
</dbReference>
<feature type="chain" id="PRO_5001995947" description="DUF7137 domain-containing protein" evidence="2">
    <location>
        <begin position="24"/>
        <end position="276"/>
    </location>
</feature>
<feature type="compositionally biased region" description="Low complexity" evidence="1">
    <location>
        <begin position="71"/>
        <end position="91"/>
    </location>
</feature>
<evidence type="ECO:0000313" key="4">
    <source>
        <dbReference type="EMBL" id="KGQ09072.1"/>
    </source>
</evidence>
<dbReference type="Pfam" id="PF23585">
    <property type="entry name" value="DUF7137"/>
    <property type="match status" value="1"/>
</dbReference>
<proteinExistence type="predicted"/>
<name>A0A0A2VRV1_BEABA</name>
<feature type="signal peptide" evidence="2">
    <location>
        <begin position="1"/>
        <end position="23"/>
    </location>
</feature>
<dbReference type="AlphaFoldDB" id="A0A0A2VRV1"/>
<dbReference type="PANTHER" id="PTHR42028">
    <property type="entry name" value="CHROMOSOME 1, WHOLE GENOME SHOTGUN SEQUENCE"/>
    <property type="match status" value="1"/>
</dbReference>
<reference evidence="4 5" key="1">
    <citation type="submission" date="2012-10" db="EMBL/GenBank/DDBJ databases">
        <title>Genome sequencing and analysis of entomopathogenic fungi Beauveria bassiana D1-5.</title>
        <authorList>
            <person name="Li Q."/>
            <person name="Wang L."/>
            <person name="Zhang Z."/>
            <person name="Wang Q."/>
            <person name="Ren J."/>
            <person name="Wang M."/>
            <person name="Xu W."/>
            <person name="Wang J."/>
            <person name="Lu Y."/>
            <person name="Du Q."/>
            <person name="Sun Z."/>
        </authorList>
    </citation>
    <scope>NUCLEOTIDE SEQUENCE [LARGE SCALE GENOMIC DNA]</scope>
    <source>
        <strain evidence="4 5">D1-5</strain>
    </source>
</reference>
<feature type="domain" description="DUF7137" evidence="3">
    <location>
        <begin position="102"/>
        <end position="236"/>
    </location>
</feature>
<protein>
    <recommendedName>
        <fullName evidence="3">DUF7137 domain-containing protein</fullName>
    </recommendedName>
</protein>
<organism evidence="4 5">
    <name type="scientific">Beauveria bassiana D1-5</name>
    <dbReference type="NCBI Taxonomy" id="1245745"/>
    <lineage>
        <taxon>Eukaryota</taxon>
        <taxon>Fungi</taxon>
        <taxon>Dikarya</taxon>
        <taxon>Ascomycota</taxon>
        <taxon>Pezizomycotina</taxon>
        <taxon>Sordariomycetes</taxon>
        <taxon>Hypocreomycetidae</taxon>
        <taxon>Hypocreales</taxon>
        <taxon>Cordycipitaceae</taxon>
        <taxon>Beauveria</taxon>
    </lineage>
</organism>
<evidence type="ECO:0000259" key="3">
    <source>
        <dbReference type="Pfam" id="PF23585"/>
    </source>
</evidence>
<evidence type="ECO:0000256" key="2">
    <source>
        <dbReference type="SAM" id="SignalP"/>
    </source>
</evidence>
<accession>A0A0A2VRV1</accession>
<dbReference type="EMBL" id="ANFO01000504">
    <property type="protein sequence ID" value="KGQ09072.1"/>
    <property type="molecule type" value="Genomic_DNA"/>
</dbReference>
<keyword evidence="2" id="KW-0732">Signal</keyword>
<comment type="caution">
    <text evidence="4">The sequence shown here is derived from an EMBL/GenBank/DDBJ whole genome shotgun (WGS) entry which is preliminary data.</text>
</comment>
<dbReference type="Proteomes" id="UP000030106">
    <property type="component" value="Unassembled WGS sequence"/>
</dbReference>
<sequence length="276" mass="28699">MRPAAMLMQLALTVSSVAPVVSAWPNWLPERDALIVRADSSDSDTATPSPSATGSATDAKETGKTTGNLNTASATGSKTASGSGSKSKSSSTPTHTTFAQDAPVGGVSMIVPANTALGTALYRISDYITFSWNYTSLQGTPTAVDVLASCSTARATWTLTGNMTFATSAELVWDTKPPANDPKQPLLTAEYSLIIKDSDRSLDDRPEPGYLGADSALTFGLYAGKPYQNLSTWTCPGCRASSASRSIDGQALKFAATMSVATVLGFTWFVAGLGIN</sequence>
<dbReference type="OrthoDB" id="2435509at2759"/>
<feature type="region of interest" description="Disordered" evidence="1">
    <location>
        <begin position="39"/>
        <end position="100"/>
    </location>
</feature>
<dbReference type="InterPro" id="IPR055561">
    <property type="entry name" value="DUF7137"/>
</dbReference>
<evidence type="ECO:0000256" key="1">
    <source>
        <dbReference type="SAM" id="MobiDB-lite"/>
    </source>
</evidence>
<feature type="compositionally biased region" description="Low complexity" evidence="1">
    <location>
        <begin position="43"/>
        <end position="57"/>
    </location>
</feature>